<dbReference type="CDD" id="cd17039">
    <property type="entry name" value="Ubl_ubiquitin_like"/>
    <property type="match status" value="1"/>
</dbReference>
<dbReference type="EMBL" id="GCHU01012099">
    <property type="protein sequence ID" value="JAG87550.1"/>
    <property type="molecule type" value="Transcribed_RNA"/>
</dbReference>
<dbReference type="Gene3D" id="3.10.20.90">
    <property type="entry name" value="Phosphatidylinositol 3-kinase Catalytic Subunit, Chain A, domain 1"/>
    <property type="match status" value="1"/>
</dbReference>
<dbReference type="GO" id="GO:0005524">
    <property type="term" value="F:ATP binding"/>
    <property type="evidence" value="ECO:0007669"/>
    <property type="project" value="UniProtKB-KW"/>
</dbReference>
<keyword evidence="5" id="KW-0418">Kinase</keyword>
<dbReference type="GO" id="GO:0004430">
    <property type="term" value="F:1-phosphatidylinositol 4-kinase activity"/>
    <property type="evidence" value="ECO:0007669"/>
    <property type="project" value="UniProtKB-EC"/>
</dbReference>
<dbReference type="SUPFAM" id="SSF54236">
    <property type="entry name" value="Ubiquitin-like"/>
    <property type="match status" value="1"/>
</dbReference>
<evidence type="ECO:0000256" key="2">
    <source>
        <dbReference type="ARBA" id="ARBA00012169"/>
    </source>
</evidence>
<dbReference type="EC" id="2.7.1.67" evidence="2"/>
<evidence type="ECO:0000256" key="6">
    <source>
        <dbReference type="ARBA" id="ARBA00022840"/>
    </source>
</evidence>
<evidence type="ECO:0000256" key="7">
    <source>
        <dbReference type="SAM" id="MobiDB-lite"/>
    </source>
</evidence>
<dbReference type="InterPro" id="IPR000403">
    <property type="entry name" value="PI3/4_kinase_cat_dom"/>
</dbReference>
<comment type="similarity">
    <text evidence="1">Belongs to the PI3/PI4-kinase family. Type II PI4K subfamily.</text>
</comment>
<name>A0A0C9QS93_9CONI</name>
<dbReference type="PROSITE" id="PS50290">
    <property type="entry name" value="PI3_4_KINASE_3"/>
    <property type="match status" value="1"/>
</dbReference>
<dbReference type="PANTHER" id="PTHR45800:SF11">
    <property type="entry name" value="PHOSPHATIDYLINOSITOL 3-KINASE-RELATED PROTEIN KINASE"/>
    <property type="match status" value="1"/>
</dbReference>
<feature type="domain" description="PI3K/PI4K catalytic" evidence="8">
    <location>
        <begin position="154"/>
        <end position="458"/>
    </location>
</feature>
<sequence length="676" mass="74886">MSATTSPVRLQAPFPVPDRVHGGVPSMYKREMSLRRIFVQTDIGNVLGIEVDKDDKVQTIKKKLQEALCLPTEQSALTYGDMVLEHDFNEVRNDSPVLLTRGLYRTSSTPCLSPTSEKLKFKDRNRPLQMIGGSHGSAKAKQLVSQCVKALESGVEPIPAGGGLGGAYFILNTTGKKIAIVKPTDEEPFAPNNPNGFVGLTLGQPGLKRSIRVGETGIREVAAYLLDHGHFAKVPPTALVKVTHSIFNVNTNVLPCKSEKFAKIGSLQRFVPHEFDASEHGTSYFPVGAVHRIGILDVRILNTDRHGGNILVRKLNDEEFGSRMPFEFGAHDALELIPIDHGLCLPEALDDPYFEWLHWPQASLPFSEEELEYIRNLNAVSDVQLLRKELPMLRESCLRVLMITTTFLQKAAEAGLSLAEIGTMMSREIGAMDDEPSKLENICLLAKLDSDYELSLIRSSHSPVGSTTDESSAANMQLSFQPRLDQKEKQTLKIASLSMSEGWCTPPMTATILQCETSDSSLVFLNTKNSTENSSCSSAIKGPNARLDILEEVDFDLKEGSVTTKDNGAFVYDPKIVEHKNEKRNTGRNSSTKKRNHSFAEAQTGGSVRGVSSPDLSWKVRDSSGEYLDCLKLWEMSEEEWSMFMECFQQLLPDALSNREARNVCRLPRMGSSCWF</sequence>
<evidence type="ECO:0000256" key="4">
    <source>
        <dbReference type="ARBA" id="ARBA00022741"/>
    </source>
</evidence>
<dbReference type="AlphaFoldDB" id="A0A0C9QS93"/>
<evidence type="ECO:0000256" key="3">
    <source>
        <dbReference type="ARBA" id="ARBA00022679"/>
    </source>
</evidence>
<keyword evidence="6" id="KW-0067">ATP-binding</keyword>
<dbReference type="InterPro" id="IPR044571">
    <property type="entry name" value="P4KG1-8"/>
</dbReference>
<dbReference type="InterPro" id="IPR029071">
    <property type="entry name" value="Ubiquitin-like_domsf"/>
</dbReference>
<organism evidence="9">
    <name type="scientific">Wollemia nobilis</name>
    <dbReference type="NCBI Taxonomy" id="56998"/>
    <lineage>
        <taxon>Eukaryota</taxon>
        <taxon>Viridiplantae</taxon>
        <taxon>Streptophyta</taxon>
        <taxon>Embryophyta</taxon>
        <taxon>Tracheophyta</taxon>
        <taxon>Spermatophyta</taxon>
        <taxon>Pinopsida</taxon>
        <taxon>Pinidae</taxon>
        <taxon>Conifers II</taxon>
        <taxon>Araucariales</taxon>
        <taxon>Araucariaceae</taxon>
        <taxon>Wollemia</taxon>
    </lineage>
</organism>
<evidence type="ECO:0000313" key="9">
    <source>
        <dbReference type="EMBL" id="JAG87550.1"/>
    </source>
</evidence>
<dbReference type="Pfam" id="PF00454">
    <property type="entry name" value="PI3_PI4_kinase"/>
    <property type="match status" value="1"/>
</dbReference>
<keyword evidence="3" id="KW-0808">Transferase</keyword>
<evidence type="ECO:0000256" key="1">
    <source>
        <dbReference type="ARBA" id="ARBA00008941"/>
    </source>
</evidence>
<protein>
    <recommendedName>
        <fullName evidence="2">1-phosphatidylinositol 4-kinase</fullName>
        <ecNumber evidence="2">2.7.1.67</ecNumber>
    </recommendedName>
</protein>
<evidence type="ECO:0000256" key="5">
    <source>
        <dbReference type="ARBA" id="ARBA00022777"/>
    </source>
</evidence>
<dbReference type="PANTHER" id="PTHR45800">
    <property type="entry name" value="PHOSPHATIDYLINOSITOL 4-KINASE GAMMA"/>
    <property type="match status" value="1"/>
</dbReference>
<feature type="region of interest" description="Disordered" evidence="7">
    <location>
        <begin position="581"/>
        <end position="614"/>
    </location>
</feature>
<accession>A0A0C9QS93</accession>
<evidence type="ECO:0000259" key="8">
    <source>
        <dbReference type="PROSITE" id="PS50290"/>
    </source>
</evidence>
<keyword evidence="4" id="KW-0547">Nucleotide-binding</keyword>
<proteinExistence type="inferred from homology"/>
<reference evidence="9" key="1">
    <citation type="submission" date="2015-02" db="EMBL/GenBank/DDBJ databases">
        <title>A transcriptome of Wollemia nobilis - a relic of Gondwana.</title>
        <authorList>
            <person name="Chia J.Y."/>
            <person name="Leong Y.S."/>
            <person name="Abdul Karim S."/>
            <person name="Wan Azmi N."/>
            <person name="Hercus R."/>
            <person name="Croft L."/>
        </authorList>
    </citation>
    <scope>NUCLEOTIDE SEQUENCE</scope>
    <source>
        <strain evidence="9">MaeBrown</strain>
        <tissue evidence="9">Leaf</tissue>
    </source>
</reference>